<sequence length="103" mass="10625">MPFSFSSFLSSLSSFLSADFSTTSSSSSLASSDFSSSLGSSAFSSSFSSGSGILASATGVTSCSTDKSIDFSTTSFSDIPSSSFVNSEIFTCVINYCSFLDFE</sequence>
<evidence type="ECO:0000313" key="2">
    <source>
        <dbReference type="EMBL" id="AGM61408.1"/>
    </source>
</evidence>
<evidence type="ECO:0000256" key="1">
    <source>
        <dbReference type="SAM" id="MobiDB-lite"/>
    </source>
</evidence>
<dbReference type="EMBL" id="KC571525">
    <property type="protein sequence ID" value="AGM61408.1"/>
    <property type="molecule type" value="Genomic_DNA"/>
</dbReference>
<gene>
    <name evidence="2" type="ORF">BTP1_43</name>
</gene>
<organism evidence="2">
    <name type="scientific">Bacillus phage phiBTP1</name>
    <dbReference type="NCBI Taxonomy" id="1308894"/>
    <lineage>
        <taxon>Viruses</taxon>
        <taxon>Duplodnaviria</taxon>
        <taxon>Heunggongvirae</taxon>
        <taxon>Uroviricota</taxon>
        <taxon>Caudoviricetes</taxon>
    </lineage>
</organism>
<protein>
    <submittedName>
        <fullName evidence="2">Uncharacterized protein</fullName>
    </submittedName>
</protein>
<name>R9RX41_9CAUD</name>
<feature type="region of interest" description="Disordered" evidence="1">
    <location>
        <begin position="19"/>
        <end position="50"/>
    </location>
</feature>
<proteinExistence type="predicted"/>
<accession>R9RX41</accession>
<reference evidence="2" key="1">
    <citation type="submission" date="2013-02" db="EMBL/GenBank/DDBJ databases">
        <title>Discovery, Isolation, and Characterization of Bacteriophage Specific for Bacterial Pathogens Targeting Humans.</title>
        <authorList>
            <person name="Abdalla M."/>
            <person name="Thurlow D."/>
        </authorList>
    </citation>
    <scope>NUCLEOTIDE SEQUENCE</scope>
</reference>